<dbReference type="PROSITE" id="PS00372">
    <property type="entry name" value="PTS_EIIA_TYPE_2_HIS"/>
    <property type="match status" value="1"/>
</dbReference>
<dbReference type="GO" id="GO:0005737">
    <property type="term" value="C:cytoplasm"/>
    <property type="evidence" value="ECO:0007669"/>
    <property type="project" value="UniProtKB-SubCell"/>
</dbReference>
<dbReference type="PRINTS" id="PR00107">
    <property type="entry name" value="PHOSPHOCPHPR"/>
</dbReference>
<evidence type="ECO:0000256" key="1">
    <source>
        <dbReference type="ARBA" id="ARBA00003136"/>
    </source>
</evidence>
<dbReference type="NCBIfam" id="NF008319">
    <property type="entry name" value="PRK11109.1"/>
    <property type="match status" value="1"/>
</dbReference>
<comment type="function">
    <text evidence="1">The phosphoenolpyruvate-dependent sugar phosphotransferase system (sugar PTS), a major carbohydrate active transport system, catalyzes the phosphorylation of incoming sugar substrates concomitantly with their translocation across the cell membrane. The enzyme II FruAB PTS system is involved in fructose transport.</text>
</comment>
<dbReference type="PANTHER" id="PTHR30181:SF3">
    <property type="entry name" value="MULTIPHOSPHORYL TRANSFER PROTEIN"/>
    <property type="match status" value="1"/>
</dbReference>
<dbReference type="InterPro" id="IPR035895">
    <property type="entry name" value="HPr-like_sf"/>
</dbReference>
<dbReference type="GO" id="GO:0005886">
    <property type="term" value="C:plasma membrane"/>
    <property type="evidence" value="ECO:0007669"/>
    <property type="project" value="TreeGrafter"/>
</dbReference>
<dbReference type="Gene3D" id="3.30.1340.10">
    <property type="entry name" value="HPr-like"/>
    <property type="match status" value="1"/>
</dbReference>
<dbReference type="InterPro" id="IPR050893">
    <property type="entry name" value="Sugar_PTS"/>
</dbReference>
<dbReference type="PROSITE" id="PS00369">
    <property type="entry name" value="PTS_HPR_HIS"/>
    <property type="match status" value="1"/>
</dbReference>
<dbReference type="Gene3D" id="3.40.930.10">
    <property type="entry name" value="Mannitol-specific EII, Chain A"/>
    <property type="match status" value="1"/>
</dbReference>
<dbReference type="InterPro" id="IPR016152">
    <property type="entry name" value="PTrfase/Anion_transptr"/>
</dbReference>
<dbReference type="CDD" id="cd00367">
    <property type="entry name" value="PTS-HPr_like"/>
    <property type="match status" value="1"/>
</dbReference>
<dbReference type="PANTHER" id="PTHR30181">
    <property type="entry name" value="MANNITOL PERMEASE IIC COMPONENT"/>
    <property type="match status" value="1"/>
</dbReference>
<feature type="domain" description="HPr" evidence="12">
    <location>
        <begin position="286"/>
        <end position="376"/>
    </location>
</feature>
<dbReference type="OrthoDB" id="1640042at2"/>
<sequence length="379" mass="41247">MLQLTLNSITLGAQALDKEDAIRQVAATLHKAGNISDGYVDGMLVREKQISTYIGNGIAIPHGTVETRDLVLETGIQVFQFPNGVCWGEKNTAYIVIGIAAKSDEHLNLLTQITHALSDVNLSKKIKAIQTAEDVRNLFVGETSALSFKFDASLIATEVRAHNIITLQALNAGMLKQANAIDDSFVTRVIINPPINLGQGIWLNESSCGNLVSAIAISRVMVPFRIQNQTVSLLISISITDDQPLAVLNHLSHLLVENKAHTLLNGNATTILNILTNDRLESIEPTVIEEFTIHNEHGLHARPGTVLINVIKRFNCEVNVMNLDGSDKIANGRSLMKMVALGVKKGHRLRFTARGQEAQKMLAAVREAILSGLGEDTHE</sequence>
<dbReference type="GO" id="GO:0009401">
    <property type="term" value="P:phosphoenolpyruvate-dependent sugar phosphotransferase system"/>
    <property type="evidence" value="ECO:0007669"/>
    <property type="project" value="UniProtKB-KW"/>
</dbReference>
<dbReference type="AlphaFoldDB" id="A0A451DAA4"/>
<evidence type="ECO:0000259" key="12">
    <source>
        <dbReference type="PROSITE" id="PS51350"/>
    </source>
</evidence>
<evidence type="ECO:0000256" key="8">
    <source>
        <dbReference type="ARBA" id="ARBA00022679"/>
    </source>
</evidence>
<evidence type="ECO:0000256" key="2">
    <source>
        <dbReference type="ARBA" id="ARBA00004496"/>
    </source>
</evidence>
<protein>
    <recommendedName>
        <fullName evidence="3">Multiphosphoryl transfer protein</fullName>
    </recommendedName>
</protein>
<evidence type="ECO:0000256" key="6">
    <source>
        <dbReference type="ARBA" id="ARBA00022553"/>
    </source>
</evidence>
<dbReference type="RefSeq" id="WP_157988513.1">
    <property type="nucleotide sequence ID" value="NZ_LR217715.1"/>
</dbReference>
<keyword evidence="7" id="KW-0762">Sugar transport</keyword>
<keyword evidence="5" id="KW-0963">Cytoplasm</keyword>
<keyword evidence="6" id="KW-0597">Phosphoprotein</keyword>
<dbReference type="Pfam" id="PF00381">
    <property type="entry name" value="PTS-HPr"/>
    <property type="match status" value="1"/>
</dbReference>
<evidence type="ECO:0000256" key="10">
    <source>
        <dbReference type="ARBA" id="ARBA00022777"/>
    </source>
</evidence>
<dbReference type="PROSITE" id="PS51094">
    <property type="entry name" value="PTS_EIIA_TYPE_2"/>
    <property type="match status" value="1"/>
</dbReference>
<dbReference type="InterPro" id="IPR001020">
    <property type="entry name" value="PTS_HPr_His_P_site"/>
</dbReference>
<evidence type="ECO:0000256" key="5">
    <source>
        <dbReference type="ARBA" id="ARBA00022490"/>
    </source>
</evidence>
<dbReference type="Proteomes" id="UP000294368">
    <property type="component" value="Chromosome"/>
</dbReference>
<keyword evidence="8" id="KW-0808">Transferase</keyword>
<dbReference type="NCBIfam" id="TIGR01003">
    <property type="entry name" value="PTS_HPr_family"/>
    <property type="match status" value="1"/>
</dbReference>
<evidence type="ECO:0000313" key="13">
    <source>
        <dbReference type="EMBL" id="VFP83133.1"/>
    </source>
</evidence>
<dbReference type="PROSITE" id="PS00589">
    <property type="entry name" value="PTS_HPR_SER"/>
    <property type="match status" value="1"/>
</dbReference>
<keyword evidence="9" id="KW-0598">Phosphotransferase system</keyword>
<evidence type="ECO:0000313" key="14">
    <source>
        <dbReference type="Proteomes" id="UP000294368"/>
    </source>
</evidence>
<dbReference type="SUPFAM" id="SSF55804">
    <property type="entry name" value="Phoshotransferase/anion transport protein"/>
    <property type="match status" value="2"/>
</dbReference>
<dbReference type="EMBL" id="LR217715">
    <property type="protein sequence ID" value="VFP83133.1"/>
    <property type="molecule type" value="Genomic_DNA"/>
</dbReference>
<keyword evidence="10" id="KW-0418">Kinase</keyword>
<proteinExistence type="predicted"/>
<evidence type="ECO:0000256" key="3">
    <source>
        <dbReference type="ARBA" id="ARBA00015565"/>
    </source>
</evidence>
<dbReference type="SUPFAM" id="SSF55594">
    <property type="entry name" value="HPr-like"/>
    <property type="match status" value="1"/>
</dbReference>
<evidence type="ECO:0000256" key="7">
    <source>
        <dbReference type="ARBA" id="ARBA00022597"/>
    </source>
</evidence>
<reference evidence="13 14" key="1">
    <citation type="submission" date="2019-02" db="EMBL/GenBank/DDBJ databases">
        <authorList>
            <person name="Manzano-Marin A."/>
            <person name="Manzano-Marin A."/>
        </authorList>
    </citation>
    <scope>NUCLEOTIDE SEQUENCE [LARGE SCALE GENOMIC DNA]</scope>
    <source>
        <strain evidence="13 14">ErCikochiana</strain>
    </source>
</reference>
<name>A0A451DAA4_9GAMM</name>
<keyword evidence="4" id="KW-0813">Transport</keyword>
<dbReference type="InterPro" id="IPR002114">
    <property type="entry name" value="PTS_HPr_Ser_P_site"/>
</dbReference>
<dbReference type="CDD" id="cd00211">
    <property type="entry name" value="PTS_IIA_fru"/>
    <property type="match status" value="1"/>
</dbReference>
<dbReference type="InterPro" id="IPR000032">
    <property type="entry name" value="HPr-like"/>
</dbReference>
<feature type="domain" description="PTS EIIA type-2" evidence="11">
    <location>
        <begin position="2"/>
        <end position="142"/>
    </location>
</feature>
<evidence type="ECO:0000256" key="4">
    <source>
        <dbReference type="ARBA" id="ARBA00022448"/>
    </source>
</evidence>
<dbReference type="GO" id="GO:0090563">
    <property type="term" value="F:protein-phosphocysteine-sugar phosphotransferase activity"/>
    <property type="evidence" value="ECO:0007669"/>
    <property type="project" value="TreeGrafter"/>
</dbReference>
<gene>
    <name evidence="13" type="primary">fruB</name>
    <name evidence="13" type="ORF">ERCIKOCA2762_374</name>
</gene>
<organism evidence="13 14">
    <name type="scientific">Candidatus Erwinia haradaeae</name>
    <dbReference type="NCBI Taxonomy" id="1922217"/>
    <lineage>
        <taxon>Bacteria</taxon>
        <taxon>Pseudomonadati</taxon>
        <taxon>Pseudomonadota</taxon>
        <taxon>Gammaproteobacteria</taxon>
        <taxon>Enterobacterales</taxon>
        <taxon>Erwiniaceae</taxon>
        <taxon>Erwinia</taxon>
    </lineage>
</organism>
<evidence type="ECO:0000259" key="11">
    <source>
        <dbReference type="PROSITE" id="PS51094"/>
    </source>
</evidence>
<dbReference type="Pfam" id="PF00359">
    <property type="entry name" value="PTS_EIIA_2"/>
    <property type="match status" value="1"/>
</dbReference>
<evidence type="ECO:0000256" key="9">
    <source>
        <dbReference type="ARBA" id="ARBA00022683"/>
    </source>
</evidence>
<dbReference type="InterPro" id="IPR002178">
    <property type="entry name" value="PTS_EIIA_type-2_dom"/>
</dbReference>
<dbReference type="GO" id="GO:0016301">
    <property type="term" value="F:kinase activity"/>
    <property type="evidence" value="ECO:0007669"/>
    <property type="project" value="UniProtKB-KW"/>
</dbReference>
<comment type="subcellular location">
    <subcellularLocation>
        <location evidence="2">Cytoplasm</location>
    </subcellularLocation>
</comment>
<accession>A0A451DAA4</accession>
<dbReference type="PROSITE" id="PS51350">
    <property type="entry name" value="PTS_HPR_DOM"/>
    <property type="match status" value="1"/>
</dbReference>